<evidence type="ECO:0000313" key="3">
    <source>
        <dbReference type="Proteomes" id="UP001358586"/>
    </source>
</evidence>
<dbReference type="EMBL" id="JARKNE010000005">
    <property type="protein sequence ID" value="KAK5833254.1"/>
    <property type="molecule type" value="Genomic_DNA"/>
</dbReference>
<dbReference type="PANTHER" id="PTHR37610:SF78">
    <property type="entry name" value="GAG-POLYPEPTIDE OF LTR COPIA-TYPE-RELATED"/>
    <property type="match status" value="1"/>
</dbReference>
<feature type="domain" description="Retrotransposon Copia-like N-terminal" evidence="1">
    <location>
        <begin position="20"/>
        <end position="63"/>
    </location>
</feature>
<dbReference type="Pfam" id="PF14244">
    <property type="entry name" value="Retrotran_gag_3"/>
    <property type="match status" value="1"/>
</dbReference>
<comment type="caution">
    <text evidence="2">The sequence shown here is derived from an EMBL/GenBank/DDBJ whole genome shotgun (WGS) entry which is preliminary data.</text>
</comment>
<protein>
    <recommendedName>
        <fullName evidence="1">Retrotransposon Copia-like N-terminal domain-containing protein</fullName>
    </recommendedName>
</protein>
<reference evidence="2 3" key="1">
    <citation type="submission" date="2023-03" db="EMBL/GenBank/DDBJ databases">
        <title>WGS of Gossypium arboreum.</title>
        <authorList>
            <person name="Yu D."/>
        </authorList>
    </citation>
    <scope>NUCLEOTIDE SEQUENCE [LARGE SCALE GENOMIC DNA]</scope>
    <source>
        <tissue evidence="2">Leaf</tissue>
    </source>
</reference>
<accession>A0ABR0Q2F1</accession>
<gene>
    <name evidence="2" type="ORF">PVK06_017074</name>
</gene>
<evidence type="ECO:0000313" key="2">
    <source>
        <dbReference type="EMBL" id="KAK5833254.1"/>
    </source>
</evidence>
<proteinExistence type="predicted"/>
<organism evidence="2 3">
    <name type="scientific">Gossypium arboreum</name>
    <name type="common">Tree cotton</name>
    <name type="synonym">Gossypium nanking</name>
    <dbReference type="NCBI Taxonomy" id="29729"/>
    <lineage>
        <taxon>Eukaryota</taxon>
        <taxon>Viridiplantae</taxon>
        <taxon>Streptophyta</taxon>
        <taxon>Embryophyta</taxon>
        <taxon>Tracheophyta</taxon>
        <taxon>Spermatophyta</taxon>
        <taxon>Magnoliopsida</taxon>
        <taxon>eudicotyledons</taxon>
        <taxon>Gunneridae</taxon>
        <taxon>Pentapetalae</taxon>
        <taxon>rosids</taxon>
        <taxon>malvids</taxon>
        <taxon>Malvales</taxon>
        <taxon>Malvaceae</taxon>
        <taxon>Malvoideae</taxon>
        <taxon>Gossypium</taxon>
    </lineage>
</organism>
<dbReference type="PANTHER" id="PTHR37610">
    <property type="entry name" value="CCHC-TYPE DOMAIN-CONTAINING PROTEIN"/>
    <property type="match status" value="1"/>
</dbReference>
<dbReference type="InterPro" id="IPR029472">
    <property type="entry name" value="Copia-like_N"/>
</dbReference>
<sequence>MAASPPSSLAIDFHYPFYLHPSDAPSTLLVSHKLFGFKNYIVWSRSMRIALISNNKLGFVYGTSLQVDLPVDPYPQWDCCNAIVLSWILNIICQELSAGIVLASNACLV</sequence>
<keyword evidence="3" id="KW-1185">Reference proteome</keyword>
<dbReference type="Proteomes" id="UP001358586">
    <property type="component" value="Chromosome 5"/>
</dbReference>
<evidence type="ECO:0000259" key="1">
    <source>
        <dbReference type="Pfam" id="PF14244"/>
    </source>
</evidence>
<name>A0ABR0Q2F1_GOSAR</name>